<dbReference type="InterPro" id="IPR000477">
    <property type="entry name" value="RT_dom"/>
</dbReference>
<accession>A0AAV2G1J6</accession>
<dbReference type="PANTHER" id="PTHR33116">
    <property type="entry name" value="REVERSE TRANSCRIPTASE ZINC-BINDING DOMAIN-CONTAINING PROTEIN-RELATED-RELATED"/>
    <property type="match status" value="1"/>
</dbReference>
<reference evidence="2 3" key="1">
    <citation type="submission" date="2024-04" db="EMBL/GenBank/DDBJ databases">
        <authorList>
            <person name="Fracassetti M."/>
        </authorList>
    </citation>
    <scope>NUCLEOTIDE SEQUENCE [LARGE SCALE GENOMIC DNA]</scope>
</reference>
<dbReference type="SUPFAM" id="SSF56672">
    <property type="entry name" value="DNA/RNA polymerases"/>
    <property type="match status" value="1"/>
</dbReference>
<feature type="domain" description="Reverse transcriptase" evidence="1">
    <location>
        <begin position="1"/>
        <end position="184"/>
    </location>
</feature>
<dbReference type="PANTHER" id="PTHR33116:SF78">
    <property type="entry name" value="OS12G0587133 PROTEIN"/>
    <property type="match status" value="1"/>
</dbReference>
<dbReference type="InterPro" id="IPR043502">
    <property type="entry name" value="DNA/RNA_pol_sf"/>
</dbReference>
<dbReference type="PROSITE" id="PS50878">
    <property type="entry name" value="RT_POL"/>
    <property type="match status" value="1"/>
</dbReference>
<evidence type="ECO:0000259" key="1">
    <source>
        <dbReference type="PROSITE" id="PS50878"/>
    </source>
</evidence>
<gene>
    <name evidence="2" type="ORF">LTRI10_LOCUS43920</name>
</gene>
<name>A0AAV2G1J6_9ROSI</name>
<evidence type="ECO:0000313" key="3">
    <source>
        <dbReference type="Proteomes" id="UP001497516"/>
    </source>
</evidence>
<sequence>MFKPDIEKAFDSVNWECLFKILSGLEFLEKWKSWVKGSMCSSMISVLVNGEANGYFRASKGLRQGDPLSPGLFVLVMDVLSMMLKVVREAGKFKGFYMNEDSKNGEVTHLLFADDTVIFCDANHDQVLNILATIVCFQSMTGLRINLDKSVMYIVGDVADPSFYAAIFGCKWSRQPPKYLGFPLGAKLNDPAIWDSMINKMKSKLNGWGSRHLSYGARLVLCTAVLGSMPTYMFSLFKAPVSVLQELERSQRRFLWNGGRDSNRRALVDWKLCKTEKSRGGLGIHDLKAFNDAMLSK</sequence>
<dbReference type="EMBL" id="OZ034820">
    <property type="protein sequence ID" value="CAL1404032.1"/>
    <property type="molecule type" value="Genomic_DNA"/>
</dbReference>
<evidence type="ECO:0000313" key="2">
    <source>
        <dbReference type="EMBL" id="CAL1404032.1"/>
    </source>
</evidence>
<organism evidence="2 3">
    <name type="scientific">Linum trigynum</name>
    <dbReference type="NCBI Taxonomy" id="586398"/>
    <lineage>
        <taxon>Eukaryota</taxon>
        <taxon>Viridiplantae</taxon>
        <taxon>Streptophyta</taxon>
        <taxon>Embryophyta</taxon>
        <taxon>Tracheophyta</taxon>
        <taxon>Spermatophyta</taxon>
        <taxon>Magnoliopsida</taxon>
        <taxon>eudicotyledons</taxon>
        <taxon>Gunneridae</taxon>
        <taxon>Pentapetalae</taxon>
        <taxon>rosids</taxon>
        <taxon>fabids</taxon>
        <taxon>Malpighiales</taxon>
        <taxon>Linaceae</taxon>
        <taxon>Linum</taxon>
    </lineage>
</organism>
<dbReference type="Pfam" id="PF00078">
    <property type="entry name" value="RVT_1"/>
    <property type="match status" value="1"/>
</dbReference>
<keyword evidence="3" id="KW-1185">Reference proteome</keyword>
<dbReference type="AlphaFoldDB" id="A0AAV2G1J6"/>
<proteinExistence type="predicted"/>
<dbReference type="Proteomes" id="UP001497516">
    <property type="component" value="Chromosome 7"/>
</dbReference>
<protein>
    <recommendedName>
        <fullName evidence="1">Reverse transcriptase domain-containing protein</fullName>
    </recommendedName>
</protein>